<gene>
    <name evidence="1" type="ORF">E5288_WYG008016</name>
</gene>
<name>A0A6B0SCK7_9CETA</name>
<protein>
    <submittedName>
        <fullName evidence="1">Uncharacterized protein</fullName>
    </submittedName>
</protein>
<evidence type="ECO:0000313" key="1">
    <source>
        <dbReference type="EMBL" id="MXQ99771.1"/>
    </source>
</evidence>
<accession>A0A6B0SCK7</accession>
<sequence>MRVTACYVTRPWPTMECGHRDGYSFLSSCRISPDVCPAKTLSSWLVWKRKPRPEGPGARSRGQPLDKTSQGLRPLRICVLPKLRELPGEGPGLADPRGSLRVTHRALADPGQRAWETVLWAQEALPWAAADNPTLLSSVAQHCGTFSGFLAPSVTENQRQSEPLLCGWTPRLCFHGADMRPGPLNQICADEGDNRHRKQRVWRLPSRERPADGF</sequence>
<reference evidence="1" key="1">
    <citation type="submission" date="2019-10" db="EMBL/GenBank/DDBJ databases">
        <title>The sequence and de novo assembly of the wild yak genome.</title>
        <authorList>
            <person name="Liu Y."/>
        </authorList>
    </citation>
    <scope>NUCLEOTIDE SEQUENCE [LARGE SCALE GENOMIC DNA]</scope>
    <source>
        <strain evidence="1">WY2019</strain>
    </source>
</reference>
<evidence type="ECO:0000313" key="2">
    <source>
        <dbReference type="Proteomes" id="UP000322234"/>
    </source>
</evidence>
<dbReference type="Proteomes" id="UP000322234">
    <property type="component" value="Unassembled WGS sequence"/>
</dbReference>
<dbReference type="AlphaFoldDB" id="A0A6B0SCK7"/>
<dbReference type="EMBL" id="VBQZ03001056">
    <property type="protein sequence ID" value="MXQ99771.1"/>
    <property type="molecule type" value="Genomic_DNA"/>
</dbReference>
<proteinExistence type="predicted"/>
<keyword evidence="2" id="KW-1185">Reference proteome</keyword>
<comment type="caution">
    <text evidence="1">The sequence shown here is derived from an EMBL/GenBank/DDBJ whole genome shotgun (WGS) entry which is preliminary data.</text>
</comment>
<organism evidence="1 2">
    <name type="scientific">Bos mutus</name>
    <name type="common">wild yak</name>
    <dbReference type="NCBI Taxonomy" id="72004"/>
    <lineage>
        <taxon>Eukaryota</taxon>
        <taxon>Metazoa</taxon>
        <taxon>Chordata</taxon>
        <taxon>Craniata</taxon>
        <taxon>Vertebrata</taxon>
        <taxon>Euteleostomi</taxon>
        <taxon>Mammalia</taxon>
        <taxon>Eutheria</taxon>
        <taxon>Laurasiatheria</taxon>
        <taxon>Artiodactyla</taxon>
        <taxon>Ruminantia</taxon>
        <taxon>Pecora</taxon>
        <taxon>Bovidae</taxon>
        <taxon>Bovinae</taxon>
        <taxon>Bos</taxon>
    </lineage>
</organism>